<accession>A0A1Y3VB86</accession>
<dbReference type="RefSeq" id="WP_087332712.1">
    <property type="nucleotide sequence ID" value="NZ_JADMRS010000073.1"/>
</dbReference>
<dbReference type="NCBIfam" id="NF040506">
    <property type="entry name" value="PG0870_Nterm"/>
    <property type="match status" value="1"/>
</dbReference>
<dbReference type="InterPro" id="IPR047731">
    <property type="entry name" value="Zinc_ribbon_put"/>
</dbReference>
<evidence type="ECO:0000313" key="4">
    <source>
        <dbReference type="EMBL" id="OUN54830.1"/>
    </source>
</evidence>
<dbReference type="Pfam" id="PF19898">
    <property type="entry name" value="DUF6371"/>
    <property type="match status" value="1"/>
</dbReference>
<dbReference type="Proteomes" id="UP000196329">
    <property type="component" value="Unassembled WGS sequence"/>
</dbReference>
<feature type="region of interest" description="Disordered" evidence="1">
    <location>
        <begin position="66"/>
        <end position="89"/>
    </location>
</feature>
<proteinExistence type="predicted"/>
<sequence>MTHRFILEPYKSIASRHTCPECKHKRYFSRYIDTEGAISFPEYVGRCDREQKCGYHLTPKTYFEQNPEQCEQTQARERPFRPTPPPSSTSYIDEALVKQSMSHYKENKLFQFLLSQFGEDESLRLMKLYRVGTANHWQGSTVFWQTDIQGKVRTSKIMLYNPANGRRIKEPHNHITWVHSLIHKDGFTLKQCFFGEHLLAKDSTKSVAIVESEKSALIASSYLPQYLWIASGGKNGCFREENLSVLKGRNVVLFPDLGATDDWAARISTMQRMGITVKLFDYLEKNATPEQRKNGFDIADFILEVKRPQTILQGMIAKNPSLNLLIKELGLVLIEEPVHPVSTVKRRGFKL</sequence>
<dbReference type="Pfam" id="PF21957">
    <property type="entry name" value="Zn_ribbon_16"/>
    <property type="match status" value="1"/>
</dbReference>
<protein>
    <recommendedName>
        <fullName evidence="6">Toprim domain-containing protein</fullName>
    </recommendedName>
</protein>
<feature type="domain" description="DUF6371" evidence="2">
    <location>
        <begin position="107"/>
        <end position="257"/>
    </location>
</feature>
<evidence type="ECO:0000259" key="2">
    <source>
        <dbReference type="Pfam" id="PF19898"/>
    </source>
</evidence>
<evidence type="ECO:0000256" key="1">
    <source>
        <dbReference type="SAM" id="MobiDB-lite"/>
    </source>
</evidence>
<evidence type="ECO:0008006" key="6">
    <source>
        <dbReference type="Google" id="ProtNLM"/>
    </source>
</evidence>
<gene>
    <name evidence="4" type="ORF">B5G17_09930</name>
</gene>
<feature type="domain" description="Zinc beta-ribbon finger putative" evidence="3">
    <location>
        <begin position="3"/>
        <end position="68"/>
    </location>
</feature>
<dbReference type="InterPro" id="IPR045951">
    <property type="entry name" value="DUF6371"/>
</dbReference>
<comment type="caution">
    <text evidence="4">The sequence shown here is derived from an EMBL/GenBank/DDBJ whole genome shotgun (WGS) entry which is preliminary data.</text>
</comment>
<reference evidence="5" key="1">
    <citation type="submission" date="2017-04" db="EMBL/GenBank/DDBJ databases">
        <title>Function of individual gut microbiota members based on whole genome sequencing of pure cultures obtained from chicken caecum.</title>
        <authorList>
            <person name="Medvecky M."/>
            <person name="Cejkova D."/>
            <person name="Polansky O."/>
            <person name="Karasova D."/>
            <person name="Kubasova T."/>
            <person name="Cizek A."/>
            <person name="Rychlik I."/>
        </authorList>
    </citation>
    <scope>NUCLEOTIDE SEQUENCE [LARGE SCALE GENOMIC DNA]</scope>
    <source>
        <strain evidence="5">An67</strain>
    </source>
</reference>
<organism evidence="4 5">
    <name type="scientific">Bacteroides uniformis</name>
    <dbReference type="NCBI Taxonomy" id="820"/>
    <lineage>
        <taxon>Bacteria</taxon>
        <taxon>Pseudomonadati</taxon>
        <taxon>Bacteroidota</taxon>
        <taxon>Bacteroidia</taxon>
        <taxon>Bacteroidales</taxon>
        <taxon>Bacteroidaceae</taxon>
        <taxon>Bacteroides</taxon>
    </lineage>
</organism>
<evidence type="ECO:0000313" key="5">
    <source>
        <dbReference type="Proteomes" id="UP000196329"/>
    </source>
</evidence>
<dbReference type="EMBL" id="NFHS01000004">
    <property type="protein sequence ID" value="OUN54830.1"/>
    <property type="molecule type" value="Genomic_DNA"/>
</dbReference>
<dbReference type="AlphaFoldDB" id="A0A1Y3VB86"/>
<evidence type="ECO:0000259" key="3">
    <source>
        <dbReference type="Pfam" id="PF21957"/>
    </source>
</evidence>
<name>A0A1Y3VB86_BACUN</name>